<evidence type="ECO:0000313" key="2">
    <source>
        <dbReference type="Proteomes" id="UP001186974"/>
    </source>
</evidence>
<gene>
    <name evidence="1" type="ORF">LTS18_013387</name>
</gene>
<accession>A0ACC3CW75</accession>
<evidence type="ECO:0000313" key="1">
    <source>
        <dbReference type="EMBL" id="KAK3046336.1"/>
    </source>
</evidence>
<proteinExistence type="predicted"/>
<protein>
    <submittedName>
        <fullName evidence="1">Uncharacterized protein</fullName>
    </submittedName>
</protein>
<dbReference type="Proteomes" id="UP001186974">
    <property type="component" value="Unassembled WGS sequence"/>
</dbReference>
<sequence>MQQFGIVNGSILQNLQNNLFPIPTPEGSISTTRPSTHAGSERRTMSGHSDQHQPQYSSSSQRNSGHSYNSFLNTSSFDSANGFQGRARASSGLSNRGPATPRINSAQGPSTYFGQPRPPTGVDNAPEAGMGGLPRVSLDIVSSSSLRPASDSNYLLPDRLQSHRSLPNSGTSLSSAMMAAGSSNGYDSPGYRGSGIFSSAMPMAESPTTSVLPSSSSVSSAAAAAAAAAAASSSSHQAINDYDEPTVLFLAASLFEFNIDGSRREAGYPYLQYVPGEVFDVIAQKGELWLARNQDDRTGVIGWIWEKHFARILPTDL</sequence>
<reference evidence="1" key="1">
    <citation type="submission" date="2024-09" db="EMBL/GenBank/DDBJ databases">
        <title>Black Yeasts Isolated from many extreme environments.</title>
        <authorList>
            <person name="Coleine C."/>
            <person name="Stajich J.E."/>
            <person name="Selbmann L."/>
        </authorList>
    </citation>
    <scope>NUCLEOTIDE SEQUENCE</scope>
    <source>
        <strain evidence="1">CCFEE 5737</strain>
    </source>
</reference>
<keyword evidence="2" id="KW-1185">Reference proteome</keyword>
<comment type="caution">
    <text evidence="1">The sequence shown here is derived from an EMBL/GenBank/DDBJ whole genome shotgun (WGS) entry which is preliminary data.</text>
</comment>
<dbReference type="EMBL" id="JAWDJW010010468">
    <property type="protein sequence ID" value="KAK3046336.1"/>
    <property type="molecule type" value="Genomic_DNA"/>
</dbReference>
<organism evidence="1 2">
    <name type="scientific">Coniosporium uncinatum</name>
    <dbReference type="NCBI Taxonomy" id="93489"/>
    <lineage>
        <taxon>Eukaryota</taxon>
        <taxon>Fungi</taxon>
        <taxon>Dikarya</taxon>
        <taxon>Ascomycota</taxon>
        <taxon>Pezizomycotina</taxon>
        <taxon>Dothideomycetes</taxon>
        <taxon>Dothideomycetes incertae sedis</taxon>
        <taxon>Coniosporium</taxon>
    </lineage>
</organism>
<name>A0ACC3CW75_9PEZI</name>